<organism evidence="3 4">
    <name type="scientific">Biomaibacter acetigenes</name>
    <dbReference type="NCBI Taxonomy" id="2316383"/>
    <lineage>
        <taxon>Bacteria</taxon>
        <taxon>Bacillati</taxon>
        <taxon>Bacillota</taxon>
        <taxon>Clostridia</taxon>
        <taxon>Thermosediminibacterales</taxon>
        <taxon>Tepidanaerobacteraceae</taxon>
        <taxon>Biomaibacter</taxon>
    </lineage>
</organism>
<protein>
    <recommendedName>
        <fullName evidence="5">Polymer-forming cytoskeletal protein</fullName>
    </recommendedName>
</protein>
<feature type="region of interest" description="Disordered" evidence="2">
    <location>
        <begin position="143"/>
        <end position="166"/>
    </location>
</feature>
<evidence type="ECO:0000313" key="3">
    <source>
        <dbReference type="EMBL" id="AYO31372.1"/>
    </source>
</evidence>
<proteinExistence type="inferred from homology"/>
<evidence type="ECO:0000256" key="1">
    <source>
        <dbReference type="ARBA" id="ARBA00044755"/>
    </source>
</evidence>
<dbReference type="InterPro" id="IPR007607">
    <property type="entry name" value="BacA/B"/>
</dbReference>
<dbReference type="RefSeq" id="WP_120766413.1">
    <property type="nucleotide sequence ID" value="NZ_CP033169.1"/>
</dbReference>
<dbReference type="AlphaFoldDB" id="A0A3G2R7B8"/>
<dbReference type="Proteomes" id="UP000280960">
    <property type="component" value="Chromosome"/>
</dbReference>
<dbReference type="Pfam" id="PF04519">
    <property type="entry name" value="Bactofilin"/>
    <property type="match status" value="1"/>
</dbReference>
<reference evidence="3 4" key="1">
    <citation type="submission" date="2018-10" db="EMBL/GenBank/DDBJ databases">
        <authorList>
            <person name="Zhang X."/>
        </authorList>
    </citation>
    <scope>NUCLEOTIDE SEQUENCE [LARGE SCALE GENOMIC DNA]</scope>
    <source>
        <strain evidence="3 4">SK-G1</strain>
    </source>
</reference>
<accession>A0A3G2R7B8</accession>
<feature type="region of interest" description="Disordered" evidence="2">
    <location>
        <begin position="184"/>
        <end position="215"/>
    </location>
</feature>
<dbReference type="EMBL" id="CP033169">
    <property type="protein sequence ID" value="AYO31372.1"/>
    <property type="molecule type" value="Genomic_DNA"/>
</dbReference>
<gene>
    <name evidence="3" type="ORF">D2962_12880</name>
</gene>
<dbReference type="PANTHER" id="PTHR35024:SF4">
    <property type="entry name" value="POLYMER-FORMING CYTOSKELETAL PROTEIN"/>
    <property type="match status" value="1"/>
</dbReference>
<feature type="compositionally biased region" description="Polar residues" evidence="2">
    <location>
        <begin position="192"/>
        <end position="206"/>
    </location>
</feature>
<name>A0A3G2R7B8_9FIRM</name>
<keyword evidence="4" id="KW-1185">Reference proteome</keyword>
<dbReference type="KEGG" id="bacg:D2962_12880"/>
<evidence type="ECO:0008006" key="5">
    <source>
        <dbReference type="Google" id="ProtNLM"/>
    </source>
</evidence>
<comment type="similarity">
    <text evidence="1">Belongs to the bactofilin family.</text>
</comment>
<sequence>MSRNILELFNNLLNPEAQPRESCGHMEISGAFTGDICNGMNVFVAPSGYIKGSIKARTLVIAGKVHGNVEAYSLVIHSSGELVYNKLVYRELLVEEGGVMICANDAADAHGMPAISRAPASAVSETNMPNSQPLPQPVIHKSTAEETQPQTPDMEETPPGIPAVGETPARVPVVKELPQTYTAPQASVPIPQASSFPATSHTTASSKEVHFHSSF</sequence>
<evidence type="ECO:0000256" key="2">
    <source>
        <dbReference type="SAM" id="MobiDB-lite"/>
    </source>
</evidence>
<evidence type="ECO:0000313" key="4">
    <source>
        <dbReference type="Proteomes" id="UP000280960"/>
    </source>
</evidence>
<dbReference type="PANTHER" id="PTHR35024">
    <property type="entry name" value="HYPOTHETICAL CYTOSOLIC PROTEIN"/>
    <property type="match status" value="1"/>
</dbReference>